<dbReference type="SMART" id="SM00387">
    <property type="entry name" value="HATPase_c"/>
    <property type="match status" value="1"/>
</dbReference>
<dbReference type="HAMAP" id="MF_00322">
    <property type="entry name" value="Top6B"/>
    <property type="match status" value="1"/>
</dbReference>
<dbReference type="InterPro" id="IPR014721">
    <property type="entry name" value="Ribsml_uS5_D2-typ_fold_subgr"/>
</dbReference>
<evidence type="ECO:0000256" key="1">
    <source>
        <dbReference type="ARBA" id="ARBA00022741"/>
    </source>
</evidence>
<dbReference type="CDD" id="cd00823">
    <property type="entry name" value="TopoIIB_Trans"/>
    <property type="match status" value="1"/>
</dbReference>
<dbReference type="InterPro" id="IPR003594">
    <property type="entry name" value="HATPase_dom"/>
</dbReference>
<dbReference type="SUPFAM" id="SSF54211">
    <property type="entry name" value="Ribosomal protein S5 domain 2-like"/>
    <property type="match status" value="1"/>
</dbReference>
<dbReference type="PANTHER" id="PTHR48444">
    <property type="entry name" value="DNA TOPOISOMERASE 6 SUBUNIT B"/>
    <property type="match status" value="1"/>
</dbReference>
<dbReference type="InterPro" id="IPR015320">
    <property type="entry name" value="TopoVI_B_transducer"/>
</dbReference>
<protein>
    <recommendedName>
        <fullName evidence="6">Type 2 DNA topoisomerase 6 subunit B</fullName>
        <ecNumber evidence="6">5.6.2.2</ecNumber>
    </recommendedName>
    <alternativeName>
        <fullName evidence="6">Type II DNA topoisomerase VI subunit B</fullName>
        <shortName evidence="6">TopoVI-B</shortName>
    </alternativeName>
</protein>
<dbReference type="Pfam" id="PF09239">
    <property type="entry name" value="Topo-VIb_trans"/>
    <property type="match status" value="1"/>
</dbReference>
<dbReference type="EMBL" id="JAPTGB010000001">
    <property type="protein sequence ID" value="MCZ0859725.1"/>
    <property type="molecule type" value="Genomic_DNA"/>
</dbReference>
<dbReference type="PIRSF" id="PIRSF006553">
    <property type="entry name" value="TopoVI_B"/>
    <property type="match status" value="1"/>
</dbReference>
<comment type="subunit">
    <text evidence="6">Homodimer. Heterotetramer of two Top6A and two Top6B chains.</text>
</comment>
<keyword evidence="2 6" id="KW-0067">ATP-binding</keyword>
<evidence type="ECO:0000256" key="3">
    <source>
        <dbReference type="ARBA" id="ARBA00023029"/>
    </source>
</evidence>
<feature type="domain" description="Histidine kinase/HSP90-like ATPase" evidence="7">
    <location>
        <begin position="31"/>
        <end position="182"/>
    </location>
</feature>
<keyword evidence="3 6" id="KW-0799">Topoisomerase</keyword>
<sequence>MVLADELAKKQRSISVAEFFEKNKHMLGFDSPTRGIITTIKEAIDNSLDACEEAEVLPDILVSVRKLGGDVFRVVVEDNGPGIIPEKMPAVFAKLLYGSRFHQVRQTRGQQGIGISAAVLYAQLTTGKPTTVISRTGAKTKAHKMTLVIKTETNEPEVLSHEEIDWVLPHGTRIELEFKSTMQAKKKLLEYLKYTSVVNPHARFRVEIDDESFTFDRVSNDVPPCPVAIKPHPYGIELGVLKRMTAASDLPLKEFLIESFSKVGEKTALEICSVAKLDAKVRVNTIQLEQLNPLLDAMQTVKIPAPPASQCLSPITEDLIVKGMEKEFQLDFIKARTRPGNVFGGNSFIVEAAIGYGGKLPSEGSAMILRFANRVPLLYQQGACAITSAIANVNWKNYGVSQQGLPMGPILILVHVAATNVPFTSESKDAVASVPEVEREITLALQELGRDLKLFLSRRDKNKLQDDRARAICAVIPLIARKVGEIVELPPPDTSLIEGRIMRRVVLKKGSANGRITIRIDNYTTKDQLVSLYDISGDSAADATVPPDFVTEMEGEYTKVWKRTLSAGANFEVSYTGTGGGIVDMQGVAENLKVVVDVDV</sequence>
<dbReference type="InterPro" id="IPR005734">
    <property type="entry name" value="TopoVI_B"/>
</dbReference>
<dbReference type="RefSeq" id="WP_268923947.1">
    <property type="nucleotide sequence ID" value="NZ_JAPTGB010000001.1"/>
</dbReference>
<name>A0ABT4IEY5_9EURY</name>
<evidence type="ECO:0000256" key="2">
    <source>
        <dbReference type="ARBA" id="ARBA00022840"/>
    </source>
</evidence>
<feature type="binding site" evidence="6">
    <location>
        <position position="428"/>
    </location>
    <ligand>
        <name>ATP</name>
        <dbReference type="ChEBI" id="CHEBI:30616"/>
    </ligand>
</feature>
<feature type="binding site" evidence="6">
    <location>
        <position position="46"/>
    </location>
    <ligand>
        <name>ATP</name>
        <dbReference type="ChEBI" id="CHEBI:30616"/>
    </ligand>
</feature>
<keyword evidence="4 6" id="KW-0238">DNA-binding</keyword>
<keyword evidence="5 6" id="KW-0413">Isomerase</keyword>
<evidence type="ECO:0000256" key="4">
    <source>
        <dbReference type="ARBA" id="ARBA00023125"/>
    </source>
</evidence>
<dbReference type="NCBIfam" id="TIGR01052">
    <property type="entry name" value="top6b"/>
    <property type="match status" value="1"/>
</dbReference>
<dbReference type="Gene3D" id="3.30.565.10">
    <property type="entry name" value="Histidine kinase-like ATPase, C-terminal domain"/>
    <property type="match status" value="1"/>
</dbReference>
<comment type="similarity">
    <text evidence="6">Belongs to the TOP6B family.</text>
</comment>
<dbReference type="PANTHER" id="PTHR48444:SF1">
    <property type="entry name" value="DNA TOPOISOMERASE 6 SUBUNIT B"/>
    <property type="match status" value="1"/>
</dbReference>
<feature type="binding site" evidence="6">
    <location>
        <position position="78"/>
    </location>
    <ligand>
        <name>ATP</name>
        <dbReference type="ChEBI" id="CHEBI:30616"/>
    </ligand>
</feature>
<dbReference type="EC" id="5.6.2.2" evidence="6"/>
<dbReference type="SUPFAM" id="SSF55874">
    <property type="entry name" value="ATPase domain of HSP90 chaperone/DNA topoisomerase II/histidine kinase"/>
    <property type="match status" value="1"/>
</dbReference>
<dbReference type="Gene3D" id="3.30.230.10">
    <property type="match status" value="1"/>
</dbReference>
<dbReference type="InterPro" id="IPR010979">
    <property type="entry name" value="Ribosomal_uS13-like_H2TH"/>
</dbReference>
<dbReference type="Gene3D" id="1.10.8.50">
    <property type="match status" value="1"/>
</dbReference>
<evidence type="ECO:0000256" key="5">
    <source>
        <dbReference type="ARBA" id="ARBA00023235"/>
    </source>
</evidence>
<dbReference type="InterPro" id="IPR040494">
    <property type="entry name" value="Top6b_C"/>
</dbReference>
<dbReference type="GO" id="GO:0003918">
    <property type="term" value="F:DNA topoisomerase type II (double strand cut, ATP-hydrolyzing) activity"/>
    <property type="evidence" value="ECO:0007669"/>
    <property type="project" value="UniProtKB-EC"/>
</dbReference>
<dbReference type="SUPFAM" id="SSF46946">
    <property type="entry name" value="S13-like H2TH domain"/>
    <property type="match status" value="1"/>
</dbReference>
<evidence type="ECO:0000256" key="6">
    <source>
        <dbReference type="HAMAP-Rule" id="MF_00322"/>
    </source>
</evidence>
<comment type="catalytic activity">
    <reaction evidence="6">
        <text>ATP-dependent breakage, passage and rejoining of double-stranded DNA.</text>
        <dbReference type="EC" id="5.6.2.2"/>
    </reaction>
</comment>
<dbReference type="NCBIfam" id="NF003218">
    <property type="entry name" value="PRK04184.1"/>
    <property type="match status" value="1"/>
</dbReference>
<dbReference type="Pfam" id="PF02518">
    <property type="entry name" value="HATPase_c"/>
    <property type="match status" value="1"/>
</dbReference>
<keyword evidence="9" id="KW-1185">Reference proteome</keyword>
<dbReference type="InterPro" id="IPR020568">
    <property type="entry name" value="Ribosomal_Su5_D2-typ_SF"/>
</dbReference>
<reference evidence="8" key="1">
    <citation type="submission" date="2022-12" db="EMBL/GenBank/DDBJ databases">
        <title>Isolation and characterisation of novel Methanocorpusculum spp. from native Australian herbivores indicates the genus is ancestrally host-associated.</title>
        <authorList>
            <person name="Volmer J.G."/>
            <person name="Soo R.M."/>
            <person name="Evans P.N."/>
            <person name="Hoedt E.C."/>
            <person name="Astorga Alsina A.L."/>
            <person name="Woodcroft B.J."/>
            <person name="Tyson G.W."/>
            <person name="Hugenholtz P."/>
            <person name="Morrison M."/>
        </authorList>
    </citation>
    <scope>NUCLEOTIDE SEQUENCE</scope>
    <source>
        <strain evidence="8">MG</strain>
    </source>
</reference>
<dbReference type="Pfam" id="PF18000">
    <property type="entry name" value="Top6b_C"/>
    <property type="match status" value="1"/>
</dbReference>
<evidence type="ECO:0000313" key="9">
    <source>
        <dbReference type="Proteomes" id="UP001141422"/>
    </source>
</evidence>
<feature type="binding site" evidence="6">
    <location>
        <begin position="109"/>
        <end position="116"/>
    </location>
    <ligand>
        <name>ATP</name>
        <dbReference type="ChEBI" id="CHEBI:30616"/>
    </ligand>
</feature>
<feature type="binding site" evidence="6">
    <location>
        <begin position="99"/>
        <end position="100"/>
    </location>
    <ligand>
        <name>ATP</name>
        <dbReference type="ChEBI" id="CHEBI:30616"/>
    </ligand>
</feature>
<dbReference type="InterPro" id="IPR036890">
    <property type="entry name" value="HATPase_C_sf"/>
</dbReference>
<proteinExistence type="inferred from homology"/>
<accession>A0ABT4IEY5</accession>
<comment type="function">
    <text evidence="6">Relaxes both positive and negative superturns and exhibits a strong decatenase activity.</text>
</comment>
<gene>
    <name evidence="6" type="primary">top6B</name>
    <name evidence="8" type="ORF">O0S10_00615</name>
</gene>
<comment type="caution">
    <text evidence="8">The sequence shown here is derived from an EMBL/GenBank/DDBJ whole genome shotgun (WGS) entry which is preliminary data.</text>
</comment>
<evidence type="ECO:0000259" key="7">
    <source>
        <dbReference type="SMART" id="SM00387"/>
    </source>
</evidence>
<organism evidence="8 9">
    <name type="scientific">Methanocorpusculum petauri</name>
    <dbReference type="NCBI Taxonomy" id="3002863"/>
    <lineage>
        <taxon>Archaea</taxon>
        <taxon>Methanobacteriati</taxon>
        <taxon>Methanobacteriota</taxon>
        <taxon>Stenosarchaea group</taxon>
        <taxon>Methanomicrobia</taxon>
        <taxon>Methanomicrobiales</taxon>
        <taxon>Methanocorpusculaceae</taxon>
        <taxon>Methanocorpusculum</taxon>
    </lineage>
</organism>
<keyword evidence="1 6" id="KW-0547">Nucleotide-binding</keyword>
<evidence type="ECO:0000313" key="8">
    <source>
        <dbReference type="EMBL" id="MCZ0859725.1"/>
    </source>
</evidence>
<dbReference type="Proteomes" id="UP001141422">
    <property type="component" value="Unassembled WGS sequence"/>
</dbReference>